<keyword evidence="2" id="KW-0812">Transmembrane</keyword>
<keyword evidence="2" id="KW-1133">Transmembrane helix</keyword>
<feature type="transmembrane region" description="Helical" evidence="2">
    <location>
        <begin position="19"/>
        <end position="41"/>
    </location>
</feature>
<keyword evidence="4" id="KW-1185">Reference proteome</keyword>
<sequence>MSAPHTDVEKQEKRHKGPLVGIALVAVFGVLLIVLLTFIGFGQGNEPEAEATVEAVPGEEVETEDPEIVGAPEQLGDETPGQPAVAPD</sequence>
<dbReference type="STRING" id="521013.SAMN04488567_1986"/>
<evidence type="ECO:0000313" key="3">
    <source>
        <dbReference type="EMBL" id="SDE52207.1"/>
    </source>
</evidence>
<reference evidence="4" key="1">
    <citation type="submission" date="2016-10" db="EMBL/GenBank/DDBJ databases">
        <authorList>
            <person name="Varghese N."/>
            <person name="Submissions S."/>
        </authorList>
    </citation>
    <scope>NUCLEOTIDE SEQUENCE [LARGE SCALE GENOMIC DNA]</scope>
    <source>
        <strain evidence="4">DSM 21424</strain>
    </source>
</reference>
<dbReference type="OrthoDB" id="7779177at2"/>
<accession>A0A1G7DKW6</accession>
<feature type="compositionally biased region" description="Acidic residues" evidence="1">
    <location>
        <begin position="50"/>
        <end position="67"/>
    </location>
</feature>
<protein>
    <submittedName>
        <fullName evidence="3">Uncharacterized protein</fullName>
    </submittedName>
</protein>
<dbReference type="RefSeq" id="WP_090111452.1">
    <property type="nucleotide sequence ID" value="NZ_FNAT01000002.1"/>
</dbReference>
<feature type="region of interest" description="Disordered" evidence="1">
    <location>
        <begin position="50"/>
        <end position="88"/>
    </location>
</feature>
<evidence type="ECO:0000256" key="2">
    <source>
        <dbReference type="SAM" id="Phobius"/>
    </source>
</evidence>
<evidence type="ECO:0000256" key="1">
    <source>
        <dbReference type="SAM" id="MobiDB-lite"/>
    </source>
</evidence>
<dbReference type="EMBL" id="FNAT01000002">
    <property type="protein sequence ID" value="SDE52207.1"/>
    <property type="molecule type" value="Genomic_DNA"/>
</dbReference>
<proteinExistence type="predicted"/>
<dbReference type="AlphaFoldDB" id="A0A1G7DKW6"/>
<dbReference type="Proteomes" id="UP000198922">
    <property type="component" value="Unassembled WGS sequence"/>
</dbReference>
<gene>
    <name evidence="3" type="ORF">SAMN04488567_1986</name>
</gene>
<keyword evidence="2" id="KW-0472">Membrane</keyword>
<evidence type="ECO:0000313" key="4">
    <source>
        <dbReference type="Proteomes" id="UP000198922"/>
    </source>
</evidence>
<name>A0A1G7DKW6_9RHOB</name>
<organism evidence="3 4">
    <name type="scientific">Limimaricola pyoseonensis</name>
    <dbReference type="NCBI Taxonomy" id="521013"/>
    <lineage>
        <taxon>Bacteria</taxon>
        <taxon>Pseudomonadati</taxon>
        <taxon>Pseudomonadota</taxon>
        <taxon>Alphaproteobacteria</taxon>
        <taxon>Rhodobacterales</taxon>
        <taxon>Paracoccaceae</taxon>
        <taxon>Limimaricola</taxon>
    </lineage>
</organism>